<dbReference type="InterPro" id="IPR036457">
    <property type="entry name" value="PPM-type-like_dom_sf"/>
</dbReference>
<reference evidence="2" key="1">
    <citation type="journal article" date="2013" name="Genome Biol. Evol.">
        <title>Punctuated emergences of genetic and phenotypic innovations in eumetazoan, bilaterian, euteleostome, and hominidae ancestors.</title>
        <authorList>
            <person name="Wenger Y."/>
            <person name="Galliot B."/>
        </authorList>
    </citation>
    <scope>NUCLEOTIDE SEQUENCE</scope>
    <source>
        <tissue evidence="2">Whole animals</tissue>
    </source>
</reference>
<sequence length="540" mass="61669">MQSKCLKLSLDQWIWGPTAHWKLYYSLKKYGGKWASALLAESEREKEYSGIVKSEKNEKCKPCFTQASNEIDANSTYSRQIIIAGVSKNKYRSRDKFCFKRSYSNLSIKNEGSITNDEANKMVWCNEKVININKDVVSKCHTNQLASNSPNEDQISITQFDLENGTLFTVLDGHGGHLFGEEVKVRLPYYLQAALLNKDFNENFYESVFNLIQNSTDLHIKDEPWMKELLAYVKTSNKEFPLLESSENDNFFKTQEKKMEEAIKNAFVKLDIDIINELQNLSKLNKLDTRGIKTALSGCCALSAYIVKDEVFIANVGDCRAVLGKHLNSEWSSVQLTTDHTAGISNASEVRRILSKHPAEESRSCIQYGRLLGRLAPLRALGDMQFKLPNEELRDVFKTMPKYNPIQASKTPPYLTAEPEMFHYKLEKHDKFIVLASDGLWDMLSNDEVVELVGAYIEGRQIDLLKERACYYCVPNYEDLVSSDNAFVKDENVASFLIRFALGGYDPNNLRSMLSIPHPDVRLFRDDITVMVIFLNSLNF</sequence>
<dbReference type="PROSITE" id="PS51746">
    <property type="entry name" value="PPM_2"/>
    <property type="match status" value="1"/>
</dbReference>
<dbReference type="SMART" id="SM00332">
    <property type="entry name" value="PP2Cc"/>
    <property type="match status" value="1"/>
</dbReference>
<dbReference type="InterPro" id="IPR001932">
    <property type="entry name" value="PPM-type_phosphatase-like_dom"/>
</dbReference>
<evidence type="ECO:0000313" key="2">
    <source>
        <dbReference type="EMBL" id="CDG66831.1"/>
    </source>
</evidence>
<organism evidence="2">
    <name type="scientific">Hydra vulgaris</name>
    <name type="common">Hydra</name>
    <name type="synonym">Hydra attenuata</name>
    <dbReference type="NCBI Taxonomy" id="6087"/>
    <lineage>
        <taxon>Eukaryota</taxon>
        <taxon>Metazoa</taxon>
        <taxon>Cnidaria</taxon>
        <taxon>Hydrozoa</taxon>
        <taxon>Hydroidolina</taxon>
        <taxon>Anthoathecata</taxon>
        <taxon>Aplanulata</taxon>
        <taxon>Hydridae</taxon>
        <taxon>Hydra</taxon>
    </lineage>
</organism>
<dbReference type="Pfam" id="PF00481">
    <property type="entry name" value="PP2C"/>
    <property type="match status" value="1"/>
</dbReference>
<gene>
    <name evidence="2" type="primary">PDP2</name>
</gene>
<protein>
    <submittedName>
        <fullName evidence="2">[Pyruvate dehydrogenase [acetyl-transferring]]-phosphatase 2, mitochondrial</fullName>
    </submittedName>
</protein>
<dbReference type="Gene3D" id="3.60.40.10">
    <property type="entry name" value="PPM-type phosphatase domain"/>
    <property type="match status" value="1"/>
</dbReference>
<dbReference type="PANTHER" id="PTHR13832">
    <property type="entry name" value="PROTEIN PHOSPHATASE 2C"/>
    <property type="match status" value="1"/>
</dbReference>
<dbReference type="GO" id="GO:0004741">
    <property type="term" value="F:[pyruvate dehydrogenase (acetyl-transferring)]-phosphatase activity"/>
    <property type="evidence" value="ECO:0007669"/>
    <property type="project" value="TreeGrafter"/>
</dbReference>
<feature type="domain" description="PPM-type phosphatase" evidence="1">
    <location>
        <begin position="136"/>
        <end position="535"/>
    </location>
</feature>
<evidence type="ECO:0000259" key="1">
    <source>
        <dbReference type="PROSITE" id="PS51746"/>
    </source>
</evidence>
<dbReference type="CDD" id="cd00143">
    <property type="entry name" value="PP2Cc"/>
    <property type="match status" value="1"/>
</dbReference>
<name>T2M446_HYDVU</name>
<dbReference type="GO" id="GO:0005739">
    <property type="term" value="C:mitochondrion"/>
    <property type="evidence" value="ECO:0007669"/>
    <property type="project" value="TreeGrafter"/>
</dbReference>
<dbReference type="SUPFAM" id="SSF81606">
    <property type="entry name" value="PP2C-like"/>
    <property type="match status" value="1"/>
</dbReference>
<dbReference type="EMBL" id="HAAD01000599">
    <property type="protein sequence ID" value="CDG66831.1"/>
    <property type="molecule type" value="mRNA"/>
</dbReference>
<keyword evidence="2" id="KW-0670">Pyruvate</keyword>
<dbReference type="AlphaFoldDB" id="T2M446"/>
<dbReference type="InterPro" id="IPR015655">
    <property type="entry name" value="PP2C"/>
</dbReference>
<proteinExistence type="evidence at transcript level"/>
<dbReference type="OrthoDB" id="420076at2759"/>
<accession>T2M446</accession>
<dbReference type="PANTHER" id="PTHR13832:SF792">
    <property type="entry name" value="GM14286P"/>
    <property type="match status" value="1"/>
</dbReference>